<reference evidence="2" key="2">
    <citation type="submission" date="2015-01" db="EMBL/GenBank/DDBJ databases">
        <title>Evolutionary Origins and Diversification of the Mycorrhizal Mutualists.</title>
        <authorList>
            <consortium name="DOE Joint Genome Institute"/>
            <consortium name="Mycorrhizal Genomics Consortium"/>
            <person name="Kohler A."/>
            <person name="Kuo A."/>
            <person name="Nagy L.G."/>
            <person name="Floudas D."/>
            <person name="Copeland A."/>
            <person name="Barry K.W."/>
            <person name="Cichocki N."/>
            <person name="Veneault-Fourrey C."/>
            <person name="LaButti K."/>
            <person name="Lindquist E.A."/>
            <person name="Lipzen A."/>
            <person name="Lundell T."/>
            <person name="Morin E."/>
            <person name="Murat C."/>
            <person name="Riley R."/>
            <person name="Ohm R."/>
            <person name="Sun H."/>
            <person name="Tunlid A."/>
            <person name="Henrissat B."/>
            <person name="Grigoriev I.V."/>
            <person name="Hibbett D.S."/>
            <person name="Martin F."/>
        </authorList>
    </citation>
    <scope>NUCLEOTIDE SEQUENCE [LARGE SCALE GENOMIC DNA]</scope>
    <source>
        <strain evidence="2">F 1598</strain>
    </source>
</reference>
<sequence length="105" mass="11956">MECDLLSTGFPLAHGLIISSDLHEHPDSHHLRNRCRWLLLACKWKDRSKFIAVCGSHRQFSPHNGTVAELLIVSPWASIRQIRILLFRIGTRIRLIIGIGPGRLD</sequence>
<gene>
    <name evidence="1" type="ORF">PILCRDRAFT_662228</name>
</gene>
<accession>A0A0C3ETI1</accession>
<dbReference type="InParanoid" id="A0A0C3ETI1"/>
<proteinExistence type="predicted"/>
<dbReference type="EMBL" id="KN833041">
    <property type="protein sequence ID" value="KIM75840.1"/>
    <property type="molecule type" value="Genomic_DNA"/>
</dbReference>
<reference evidence="1 2" key="1">
    <citation type="submission" date="2014-04" db="EMBL/GenBank/DDBJ databases">
        <authorList>
            <consortium name="DOE Joint Genome Institute"/>
            <person name="Kuo A."/>
            <person name="Tarkka M."/>
            <person name="Buscot F."/>
            <person name="Kohler A."/>
            <person name="Nagy L.G."/>
            <person name="Floudas D."/>
            <person name="Copeland A."/>
            <person name="Barry K.W."/>
            <person name="Cichocki N."/>
            <person name="Veneault-Fourrey C."/>
            <person name="LaButti K."/>
            <person name="Lindquist E.A."/>
            <person name="Lipzen A."/>
            <person name="Lundell T."/>
            <person name="Morin E."/>
            <person name="Murat C."/>
            <person name="Sun H."/>
            <person name="Tunlid A."/>
            <person name="Henrissat B."/>
            <person name="Grigoriev I.V."/>
            <person name="Hibbett D.S."/>
            <person name="Martin F."/>
            <person name="Nordberg H.P."/>
            <person name="Cantor M.N."/>
            <person name="Hua S.X."/>
        </authorList>
    </citation>
    <scope>NUCLEOTIDE SEQUENCE [LARGE SCALE GENOMIC DNA]</scope>
    <source>
        <strain evidence="1 2">F 1598</strain>
    </source>
</reference>
<protein>
    <submittedName>
        <fullName evidence="1">Uncharacterized protein</fullName>
    </submittedName>
</protein>
<keyword evidence="2" id="KW-1185">Reference proteome</keyword>
<dbReference type="HOGENOM" id="CLU_2237626_0_0_1"/>
<evidence type="ECO:0000313" key="2">
    <source>
        <dbReference type="Proteomes" id="UP000054166"/>
    </source>
</evidence>
<name>A0A0C3ETI1_PILCF</name>
<dbReference type="AlphaFoldDB" id="A0A0C3ETI1"/>
<dbReference type="Proteomes" id="UP000054166">
    <property type="component" value="Unassembled WGS sequence"/>
</dbReference>
<organism evidence="1 2">
    <name type="scientific">Piloderma croceum (strain F 1598)</name>
    <dbReference type="NCBI Taxonomy" id="765440"/>
    <lineage>
        <taxon>Eukaryota</taxon>
        <taxon>Fungi</taxon>
        <taxon>Dikarya</taxon>
        <taxon>Basidiomycota</taxon>
        <taxon>Agaricomycotina</taxon>
        <taxon>Agaricomycetes</taxon>
        <taxon>Agaricomycetidae</taxon>
        <taxon>Atheliales</taxon>
        <taxon>Atheliaceae</taxon>
        <taxon>Piloderma</taxon>
    </lineage>
</organism>
<evidence type="ECO:0000313" key="1">
    <source>
        <dbReference type="EMBL" id="KIM75840.1"/>
    </source>
</evidence>